<dbReference type="Gene3D" id="3.40.630.40">
    <property type="entry name" value="Zn-dependent exopeptidases"/>
    <property type="match status" value="1"/>
</dbReference>
<feature type="domain" description="SH3b" evidence="3">
    <location>
        <begin position="29"/>
        <end position="91"/>
    </location>
</feature>
<name>A0A1I0YCJ2_9BACI</name>
<dbReference type="PANTHER" id="PTHR30404:SF0">
    <property type="entry name" value="N-ACETYLMURAMOYL-L-ALANINE AMIDASE AMIC"/>
    <property type="match status" value="1"/>
</dbReference>
<sequence>MKKMRYGMIVFWTLLLSFMFIPSVEADSGQLYEVGADAVNVRIAPNHNAEIIGQIGSGDQLVVFQEQYGWVQTYYDGEKAWVASQFLLDHKEKSAAKDTSYSTVTITANNVRLRNGPGTDNDIIGHTFEGNTYEVIETAGRWHKLLLDNGSAAWVASWLTDHPQQQQSSSGEETSGTTVVPLDGYNIVLDPGHGGRDPGASGISHEQEKNFTLTVAKVVAQKLRNAGATVILTRSDDTYVSLEERVNISQAYRTDAFISLHYNAFPITTINGTSAHYYQMGKEYKLAQNIQSALDKHTELNSRGVKQDAYHVLRENEDVSVLVELGYITSPYDLPVIQTENHQSNVADAIVEGVQNYFHN</sequence>
<evidence type="ECO:0000313" key="5">
    <source>
        <dbReference type="Proteomes" id="UP000198642"/>
    </source>
</evidence>
<dbReference type="GO" id="GO:0071555">
    <property type="term" value="P:cell wall organization"/>
    <property type="evidence" value="ECO:0007669"/>
    <property type="project" value="UniProtKB-KW"/>
</dbReference>
<dbReference type="PROSITE" id="PS51781">
    <property type="entry name" value="SH3B"/>
    <property type="match status" value="2"/>
</dbReference>
<dbReference type="Pfam" id="PF01520">
    <property type="entry name" value="Amidase_3"/>
    <property type="match status" value="1"/>
</dbReference>
<evidence type="ECO:0000313" key="4">
    <source>
        <dbReference type="EMBL" id="SFB10200.1"/>
    </source>
</evidence>
<dbReference type="GO" id="GO:0009253">
    <property type="term" value="P:peptidoglycan catabolic process"/>
    <property type="evidence" value="ECO:0007669"/>
    <property type="project" value="InterPro"/>
</dbReference>
<dbReference type="CDD" id="cd02696">
    <property type="entry name" value="MurNAc-LAA"/>
    <property type="match status" value="1"/>
</dbReference>
<dbReference type="PANTHER" id="PTHR30404">
    <property type="entry name" value="N-ACETYLMURAMOYL-L-ALANINE AMIDASE"/>
    <property type="match status" value="1"/>
</dbReference>
<dbReference type="OrthoDB" id="9806267at2"/>
<dbReference type="Gene3D" id="2.30.30.40">
    <property type="entry name" value="SH3 Domains"/>
    <property type="match status" value="2"/>
</dbReference>
<dbReference type="PIRSF" id="PIRSF037846">
    <property type="entry name" value="Autolysin_YrvJ_prd"/>
    <property type="match status" value="1"/>
</dbReference>
<evidence type="ECO:0000256" key="2">
    <source>
        <dbReference type="ARBA" id="ARBA00023316"/>
    </source>
</evidence>
<proteinExistence type="predicted"/>
<dbReference type="InterPro" id="IPR050695">
    <property type="entry name" value="N-acetylmuramoyl_amidase_3"/>
</dbReference>
<dbReference type="SMART" id="SM00646">
    <property type="entry name" value="Ami_3"/>
    <property type="match status" value="1"/>
</dbReference>
<protein>
    <submittedName>
        <fullName evidence="4">N-acetylmuramoyl-L-alanine amidase</fullName>
    </submittedName>
</protein>
<dbReference type="EMBL" id="FOJW01000007">
    <property type="protein sequence ID" value="SFB10200.1"/>
    <property type="molecule type" value="Genomic_DNA"/>
</dbReference>
<keyword evidence="5" id="KW-1185">Reference proteome</keyword>
<dbReference type="SUPFAM" id="SSF53187">
    <property type="entry name" value="Zn-dependent exopeptidases"/>
    <property type="match status" value="1"/>
</dbReference>
<dbReference type="GO" id="GO:0030288">
    <property type="term" value="C:outer membrane-bounded periplasmic space"/>
    <property type="evidence" value="ECO:0007669"/>
    <property type="project" value="TreeGrafter"/>
</dbReference>
<dbReference type="AlphaFoldDB" id="A0A1I0YCJ2"/>
<gene>
    <name evidence="4" type="ORF">SAMN04488072_1076</name>
</gene>
<keyword evidence="2" id="KW-0961">Cell wall biogenesis/degradation</keyword>
<accession>A0A1I0YCJ2</accession>
<dbReference type="STRING" id="237679.SAMN04488072_1076"/>
<dbReference type="Proteomes" id="UP000198642">
    <property type="component" value="Unassembled WGS sequence"/>
</dbReference>
<dbReference type="GO" id="GO:0008745">
    <property type="term" value="F:N-acetylmuramoyl-L-alanine amidase activity"/>
    <property type="evidence" value="ECO:0007669"/>
    <property type="project" value="InterPro"/>
</dbReference>
<dbReference type="SMART" id="SM00287">
    <property type="entry name" value="SH3b"/>
    <property type="match status" value="2"/>
</dbReference>
<dbReference type="Pfam" id="PF08239">
    <property type="entry name" value="SH3_3"/>
    <property type="match status" value="2"/>
</dbReference>
<dbReference type="InterPro" id="IPR017293">
    <property type="entry name" value="N-acetylmuramoyl-L-ala_amidase"/>
</dbReference>
<evidence type="ECO:0000256" key="1">
    <source>
        <dbReference type="ARBA" id="ARBA00022801"/>
    </source>
</evidence>
<dbReference type="InterPro" id="IPR002508">
    <property type="entry name" value="MurNAc-LAA_cat"/>
</dbReference>
<keyword evidence="1" id="KW-0378">Hydrolase</keyword>
<dbReference type="InterPro" id="IPR003646">
    <property type="entry name" value="SH3-like_bac-type"/>
</dbReference>
<reference evidence="4 5" key="1">
    <citation type="submission" date="2016-10" db="EMBL/GenBank/DDBJ databases">
        <authorList>
            <person name="de Groot N.N."/>
        </authorList>
    </citation>
    <scope>NUCLEOTIDE SEQUENCE [LARGE SCALE GENOMIC DNA]</scope>
    <source>
        <strain evidence="4 5">CGMCC 1.3702</strain>
    </source>
</reference>
<organism evidence="4 5">
    <name type="scientific">Lentibacillus halodurans</name>
    <dbReference type="NCBI Taxonomy" id="237679"/>
    <lineage>
        <taxon>Bacteria</taxon>
        <taxon>Bacillati</taxon>
        <taxon>Bacillota</taxon>
        <taxon>Bacilli</taxon>
        <taxon>Bacillales</taxon>
        <taxon>Bacillaceae</taxon>
        <taxon>Lentibacillus</taxon>
    </lineage>
</organism>
<evidence type="ECO:0000259" key="3">
    <source>
        <dbReference type="PROSITE" id="PS51781"/>
    </source>
</evidence>
<feature type="domain" description="SH3b" evidence="3">
    <location>
        <begin position="101"/>
        <end position="163"/>
    </location>
</feature>